<dbReference type="Proteomes" id="UP000642070">
    <property type="component" value="Unassembled WGS sequence"/>
</dbReference>
<evidence type="ECO:0000256" key="5">
    <source>
        <dbReference type="SAM" id="Phobius"/>
    </source>
</evidence>
<dbReference type="InterPro" id="IPR009057">
    <property type="entry name" value="Homeodomain-like_sf"/>
</dbReference>
<dbReference type="PANTHER" id="PTHR30055">
    <property type="entry name" value="HTH-TYPE TRANSCRIPTIONAL REGULATOR RUTR"/>
    <property type="match status" value="1"/>
</dbReference>
<evidence type="ECO:0000259" key="6">
    <source>
        <dbReference type="PROSITE" id="PS50977"/>
    </source>
</evidence>
<dbReference type="AlphaFoldDB" id="A0A917X203"/>
<evidence type="ECO:0000256" key="2">
    <source>
        <dbReference type="ARBA" id="ARBA00023125"/>
    </source>
</evidence>
<reference evidence="7" key="1">
    <citation type="journal article" date="2014" name="Int. J. Syst. Evol. Microbiol.">
        <title>Complete genome sequence of Corynebacterium casei LMG S-19264T (=DSM 44701T), isolated from a smear-ripened cheese.</title>
        <authorList>
            <consortium name="US DOE Joint Genome Institute (JGI-PGF)"/>
            <person name="Walter F."/>
            <person name="Albersmeier A."/>
            <person name="Kalinowski J."/>
            <person name="Ruckert C."/>
        </authorList>
    </citation>
    <scope>NUCLEOTIDE SEQUENCE</scope>
    <source>
        <strain evidence="7">JCM 19831</strain>
    </source>
</reference>
<keyword evidence="5" id="KW-1133">Transmembrane helix</keyword>
<dbReference type="Gene3D" id="1.10.357.10">
    <property type="entry name" value="Tetracycline Repressor, domain 2"/>
    <property type="match status" value="1"/>
</dbReference>
<reference evidence="7" key="2">
    <citation type="submission" date="2020-09" db="EMBL/GenBank/DDBJ databases">
        <authorList>
            <person name="Sun Q."/>
            <person name="Ohkuma M."/>
        </authorList>
    </citation>
    <scope>NUCLEOTIDE SEQUENCE</scope>
    <source>
        <strain evidence="7">JCM 19831</strain>
    </source>
</reference>
<dbReference type="GO" id="GO:0000976">
    <property type="term" value="F:transcription cis-regulatory region binding"/>
    <property type="evidence" value="ECO:0007669"/>
    <property type="project" value="TreeGrafter"/>
</dbReference>
<dbReference type="SUPFAM" id="SSF46689">
    <property type="entry name" value="Homeodomain-like"/>
    <property type="match status" value="1"/>
</dbReference>
<keyword evidence="2 4" id="KW-0238">DNA-binding</keyword>
<dbReference type="InterPro" id="IPR050109">
    <property type="entry name" value="HTH-type_TetR-like_transc_reg"/>
</dbReference>
<dbReference type="PROSITE" id="PS50977">
    <property type="entry name" value="HTH_TETR_2"/>
    <property type="match status" value="1"/>
</dbReference>
<feature type="transmembrane region" description="Helical" evidence="5">
    <location>
        <begin position="166"/>
        <end position="189"/>
    </location>
</feature>
<proteinExistence type="predicted"/>
<dbReference type="Pfam" id="PF00440">
    <property type="entry name" value="TetR_N"/>
    <property type="match status" value="1"/>
</dbReference>
<dbReference type="RefSeq" id="WP_190253810.1">
    <property type="nucleotide sequence ID" value="NZ_BMPI01000036.1"/>
</dbReference>
<dbReference type="PANTHER" id="PTHR30055:SF234">
    <property type="entry name" value="HTH-TYPE TRANSCRIPTIONAL REGULATOR BETI"/>
    <property type="match status" value="1"/>
</dbReference>
<dbReference type="EMBL" id="BMPI01000036">
    <property type="protein sequence ID" value="GGM54404.1"/>
    <property type="molecule type" value="Genomic_DNA"/>
</dbReference>
<dbReference type="InterPro" id="IPR001647">
    <property type="entry name" value="HTH_TetR"/>
</dbReference>
<sequence>MTRLSRAQTQERTHARLLAAGRAVFLRRGFLVATVDEIAAEAGYTRGAVYKHFGGKEGLWQAILEATADAHLAALTAAFEAATTRADLLDALDPARFARRDNTPAAPGPVDGAEAGRWALLGAEYLAAVAGQPEHAARLVALQHRLDAGLAALLARHCPRLGVRPAVPIPALVVALGAVGGGLALLAAADPSLDAGAVADALLPVLLLEA</sequence>
<dbReference type="GO" id="GO:0003700">
    <property type="term" value="F:DNA-binding transcription factor activity"/>
    <property type="evidence" value="ECO:0007669"/>
    <property type="project" value="TreeGrafter"/>
</dbReference>
<comment type="caution">
    <text evidence="7">The sequence shown here is derived from an EMBL/GenBank/DDBJ whole genome shotgun (WGS) entry which is preliminary data.</text>
</comment>
<evidence type="ECO:0000313" key="7">
    <source>
        <dbReference type="EMBL" id="GGM54404.1"/>
    </source>
</evidence>
<accession>A0A917X203</accession>
<keyword evidence="8" id="KW-1185">Reference proteome</keyword>
<gene>
    <name evidence="7" type="ORF">GCM10007977_065020</name>
</gene>
<protein>
    <recommendedName>
        <fullName evidence="6">HTH tetR-type domain-containing protein</fullName>
    </recommendedName>
</protein>
<dbReference type="PRINTS" id="PR00455">
    <property type="entry name" value="HTHTETR"/>
</dbReference>
<feature type="domain" description="HTH tetR-type" evidence="6">
    <location>
        <begin position="11"/>
        <end position="71"/>
    </location>
</feature>
<keyword evidence="3" id="KW-0804">Transcription</keyword>
<evidence type="ECO:0000313" key="8">
    <source>
        <dbReference type="Proteomes" id="UP000642070"/>
    </source>
</evidence>
<keyword evidence="1" id="KW-0805">Transcription regulation</keyword>
<evidence type="ECO:0000256" key="3">
    <source>
        <dbReference type="ARBA" id="ARBA00023163"/>
    </source>
</evidence>
<evidence type="ECO:0000256" key="1">
    <source>
        <dbReference type="ARBA" id="ARBA00023015"/>
    </source>
</evidence>
<feature type="DNA-binding region" description="H-T-H motif" evidence="4">
    <location>
        <begin position="34"/>
        <end position="53"/>
    </location>
</feature>
<keyword evidence="5" id="KW-0472">Membrane</keyword>
<name>A0A917X203_9ACTN</name>
<organism evidence="7 8">
    <name type="scientific">Dactylosporangium sucinum</name>
    <dbReference type="NCBI Taxonomy" id="1424081"/>
    <lineage>
        <taxon>Bacteria</taxon>
        <taxon>Bacillati</taxon>
        <taxon>Actinomycetota</taxon>
        <taxon>Actinomycetes</taxon>
        <taxon>Micromonosporales</taxon>
        <taxon>Micromonosporaceae</taxon>
        <taxon>Dactylosporangium</taxon>
    </lineage>
</organism>
<keyword evidence="5" id="KW-0812">Transmembrane</keyword>
<evidence type="ECO:0000256" key="4">
    <source>
        <dbReference type="PROSITE-ProRule" id="PRU00335"/>
    </source>
</evidence>